<evidence type="ECO:0000313" key="4">
    <source>
        <dbReference type="EMBL" id="MCD7455243.1"/>
    </source>
</evidence>
<organism evidence="4 5">
    <name type="scientific">Datura stramonium</name>
    <name type="common">Jimsonweed</name>
    <name type="synonym">Common thornapple</name>
    <dbReference type="NCBI Taxonomy" id="4076"/>
    <lineage>
        <taxon>Eukaryota</taxon>
        <taxon>Viridiplantae</taxon>
        <taxon>Streptophyta</taxon>
        <taxon>Embryophyta</taxon>
        <taxon>Tracheophyta</taxon>
        <taxon>Spermatophyta</taxon>
        <taxon>Magnoliopsida</taxon>
        <taxon>eudicotyledons</taxon>
        <taxon>Gunneridae</taxon>
        <taxon>Pentapetalae</taxon>
        <taxon>asterids</taxon>
        <taxon>lamiids</taxon>
        <taxon>Solanales</taxon>
        <taxon>Solanaceae</taxon>
        <taxon>Solanoideae</taxon>
        <taxon>Datureae</taxon>
        <taxon>Datura</taxon>
    </lineage>
</organism>
<evidence type="ECO:0008006" key="6">
    <source>
        <dbReference type="Google" id="ProtNLM"/>
    </source>
</evidence>
<evidence type="ECO:0000256" key="1">
    <source>
        <dbReference type="ARBA" id="ARBA00004370"/>
    </source>
</evidence>
<keyword evidence="5" id="KW-1185">Reference proteome</keyword>
<name>A0ABS8S8S8_DATST</name>
<sequence length="218" mass="25239">MVTFCRVFFCLIVVLILSVVIIFLIRFWNNYAYYPSFEVVSFVVHTFNITNSTNELTAHWEVDVSVGNSNRNVEISFEYIATSLVYKFALLESSFSAPFNVAGKRNAEFHVDFDIPNSNQRQIGGIVVNEMARDRRNGYNLVVDLRIEAIIVNKYSNGNQYKRKLDVLCEYLILKFKNSSSLPVWEGNTENYIQECSYDEYWWSDSSKMVHVTLAALI</sequence>
<evidence type="ECO:0000313" key="5">
    <source>
        <dbReference type="Proteomes" id="UP000823775"/>
    </source>
</evidence>
<dbReference type="PANTHER" id="PTHR31234:SF55">
    <property type="entry name" value="LATE EMBRYOGENESIS ABUNDANT (LEA) HYDROXYPROLINE-RICH GLYCOPROTEIN FAMILY"/>
    <property type="match status" value="1"/>
</dbReference>
<keyword evidence="3" id="KW-1133">Transmembrane helix</keyword>
<protein>
    <recommendedName>
        <fullName evidence="6">Late embryogenesis abundant protein LEA-2 subgroup domain-containing protein</fullName>
    </recommendedName>
</protein>
<evidence type="ECO:0000256" key="2">
    <source>
        <dbReference type="ARBA" id="ARBA00023136"/>
    </source>
</evidence>
<reference evidence="4 5" key="1">
    <citation type="journal article" date="2021" name="BMC Genomics">
        <title>Datura genome reveals duplications of psychoactive alkaloid biosynthetic genes and high mutation rate following tissue culture.</title>
        <authorList>
            <person name="Rajewski A."/>
            <person name="Carter-House D."/>
            <person name="Stajich J."/>
            <person name="Litt A."/>
        </authorList>
    </citation>
    <scope>NUCLEOTIDE SEQUENCE [LARGE SCALE GENOMIC DNA]</scope>
    <source>
        <strain evidence="4">AR-01</strain>
    </source>
</reference>
<keyword evidence="3" id="KW-0812">Transmembrane</keyword>
<proteinExistence type="predicted"/>
<comment type="subcellular location">
    <subcellularLocation>
        <location evidence="1">Membrane</location>
    </subcellularLocation>
</comment>
<gene>
    <name evidence="4" type="ORF">HAX54_027455</name>
</gene>
<keyword evidence="2 3" id="KW-0472">Membrane</keyword>
<dbReference type="InterPro" id="IPR044839">
    <property type="entry name" value="NDR1-like"/>
</dbReference>
<accession>A0ABS8S8S8</accession>
<dbReference type="PANTHER" id="PTHR31234">
    <property type="entry name" value="LATE EMBRYOGENESIS ABUNDANT (LEA) HYDROXYPROLINE-RICH GLYCOPROTEIN FAMILY"/>
    <property type="match status" value="1"/>
</dbReference>
<evidence type="ECO:0000256" key="3">
    <source>
        <dbReference type="SAM" id="Phobius"/>
    </source>
</evidence>
<dbReference type="Proteomes" id="UP000823775">
    <property type="component" value="Unassembled WGS sequence"/>
</dbReference>
<feature type="transmembrane region" description="Helical" evidence="3">
    <location>
        <begin position="7"/>
        <end position="28"/>
    </location>
</feature>
<comment type="caution">
    <text evidence="4">The sequence shown here is derived from an EMBL/GenBank/DDBJ whole genome shotgun (WGS) entry which is preliminary data.</text>
</comment>
<dbReference type="EMBL" id="JACEIK010000333">
    <property type="protein sequence ID" value="MCD7455243.1"/>
    <property type="molecule type" value="Genomic_DNA"/>
</dbReference>